<sequence length="696" mass="75767">MPNTGKPSKDCHLCRKRRVKCDLGRPGCLRCIKYGVDCPGYRDQAELVFRNASAATVQKRKKRAEPHSASEPTSSACSLWDGDDGDEPAAASSTTASGVSTARSSLLVLPRVMSEHWTAHSVSILLNVYENLDFLSNTYRANPRDGPLVWAAHLFSRTYVTNIRYPTAVGRDSEEETRRELGVYLGRTLRYVAAAIGDEQGAFRDDVLATVWILANYEASTVRFAHVHVDADADARRASCSSHAQGEGKQTLAHDGRPRRLLALLSHGGLSTLLPREDGRRPVLTAKQQTQALVTNTECPPESAEWLGTIREALSAGEGFMLHISIFIVKCARVQSRIVQILCARDLAAAEDEYGALMAEMEGAERLLARSMAETTGYMDELDGFMRNFYFAAVVKGYYYVLLLVHFLAHHVAGSVTPAELKAKRAVCLSRTRMAAQEIIDSVPRMFGPTASGKGRGSRPDSPKVVFDALMMVWPLTACYVVPSTLPRQKADAEAALFFIGHEIGVRQALNRVPAVVPPTPAEAVAVTDAVGKLTVDDVCLRPPFPCLPRLLNSSSSLLRTQPNLASIHSLRFFALDQNIPSSPPALESPLLTTAFASVTTITTTTTTDTSLPAPMASSAPTHHLQAAVAVFAPVRPTFNSRRTSDRLREGAGLYLPPQFRTNAHLSKGHTSVFKEVGLDEVASSRETSLDEDCRA</sequence>
<dbReference type="Pfam" id="PF00172">
    <property type="entry name" value="Zn_clus"/>
    <property type="match status" value="1"/>
</dbReference>
<dbReference type="GO" id="GO:0000981">
    <property type="term" value="F:DNA-binding transcription factor activity, RNA polymerase II-specific"/>
    <property type="evidence" value="ECO:0007669"/>
    <property type="project" value="InterPro"/>
</dbReference>
<dbReference type="SUPFAM" id="SSF57701">
    <property type="entry name" value="Zn2/Cys6 DNA-binding domain"/>
    <property type="match status" value="1"/>
</dbReference>
<dbReference type="PROSITE" id="PS50048">
    <property type="entry name" value="ZN2_CY6_FUNGAL_2"/>
    <property type="match status" value="1"/>
</dbReference>
<protein>
    <submittedName>
        <fullName evidence="4">C6 finger domain protein</fullName>
    </submittedName>
</protein>
<keyword evidence="5" id="KW-1185">Reference proteome</keyword>
<organism evidence="4 5">
    <name type="scientific">Drechmeria coniospora</name>
    <name type="common">Nematophagous fungus</name>
    <name type="synonym">Meria coniospora</name>
    <dbReference type="NCBI Taxonomy" id="98403"/>
    <lineage>
        <taxon>Eukaryota</taxon>
        <taxon>Fungi</taxon>
        <taxon>Dikarya</taxon>
        <taxon>Ascomycota</taxon>
        <taxon>Pezizomycotina</taxon>
        <taxon>Sordariomycetes</taxon>
        <taxon>Hypocreomycetidae</taxon>
        <taxon>Hypocreales</taxon>
        <taxon>Ophiocordycipitaceae</taxon>
        <taxon>Drechmeria</taxon>
    </lineage>
</organism>
<dbReference type="STRING" id="98403.A0A151GEG5"/>
<dbReference type="SMART" id="SM00066">
    <property type="entry name" value="GAL4"/>
    <property type="match status" value="1"/>
</dbReference>
<dbReference type="EMBL" id="LAYC01000003">
    <property type="protein sequence ID" value="KYK55484.1"/>
    <property type="molecule type" value="Genomic_DNA"/>
</dbReference>
<dbReference type="InterPro" id="IPR001138">
    <property type="entry name" value="Zn2Cys6_DnaBD"/>
</dbReference>
<comment type="caution">
    <text evidence="4">The sequence shown here is derived from an EMBL/GenBank/DDBJ whole genome shotgun (WGS) entry which is preliminary data.</text>
</comment>
<evidence type="ECO:0000259" key="3">
    <source>
        <dbReference type="PROSITE" id="PS50048"/>
    </source>
</evidence>
<dbReference type="InterPro" id="IPR036864">
    <property type="entry name" value="Zn2-C6_fun-type_DNA-bd_sf"/>
</dbReference>
<dbReference type="Proteomes" id="UP000076580">
    <property type="component" value="Chromosome 03"/>
</dbReference>
<dbReference type="Gene3D" id="4.10.240.10">
    <property type="entry name" value="Zn(2)-C6 fungal-type DNA-binding domain"/>
    <property type="match status" value="1"/>
</dbReference>
<proteinExistence type="predicted"/>
<dbReference type="RefSeq" id="XP_040654836.1">
    <property type="nucleotide sequence ID" value="XM_040804732.1"/>
</dbReference>
<evidence type="ECO:0000313" key="4">
    <source>
        <dbReference type="EMBL" id="KYK55484.1"/>
    </source>
</evidence>
<dbReference type="PANTHER" id="PTHR38791">
    <property type="entry name" value="ZN(II)2CYS6 TRANSCRIPTION FACTOR (EUROFUNG)-RELATED-RELATED"/>
    <property type="match status" value="1"/>
</dbReference>
<feature type="region of interest" description="Disordered" evidence="2">
    <location>
        <begin position="59"/>
        <end position="96"/>
    </location>
</feature>
<accession>A0A151GEG5</accession>
<dbReference type="InterPro" id="IPR053175">
    <property type="entry name" value="DHMBA_Reg_Transcription_Factor"/>
</dbReference>
<gene>
    <name evidence="4" type="ORF">DCS_07447</name>
</gene>
<name>A0A151GEG5_DRECN</name>
<feature type="domain" description="Zn(2)-C6 fungal-type" evidence="3">
    <location>
        <begin position="10"/>
        <end position="38"/>
    </location>
</feature>
<reference evidence="4 5" key="1">
    <citation type="journal article" date="2016" name="Sci. Rep.">
        <title>Insights into Adaptations to a Near-Obligate Nematode Endoparasitic Lifestyle from the Finished Genome of Drechmeria coniospora.</title>
        <authorList>
            <person name="Zhang L."/>
            <person name="Zhou Z."/>
            <person name="Guo Q."/>
            <person name="Fokkens L."/>
            <person name="Miskei M."/>
            <person name="Pocsi I."/>
            <person name="Zhang W."/>
            <person name="Chen M."/>
            <person name="Wang L."/>
            <person name="Sun Y."/>
            <person name="Donzelli B.G."/>
            <person name="Gibson D.M."/>
            <person name="Nelson D.R."/>
            <person name="Luo J.G."/>
            <person name="Rep M."/>
            <person name="Liu H."/>
            <person name="Yang S."/>
            <person name="Wang J."/>
            <person name="Krasnoff S.B."/>
            <person name="Xu Y."/>
            <person name="Molnar I."/>
            <person name="Lin M."/>
        </authorList>
    </citation>
    <scope>NUCLEOTIDE SEQUENCE [LARGE SCALE GENOMIC DNA]</scope>
    <source>
        <strain evidence="4 5">ARSEF 6962</strain>
    </source>
</reference>
<dbReference type="GO" id="GO:0008270">
    <property type="term" value="F:zinc ion binding"/>
    <property type="evidence" value="ECO:0007669"/>
    <property type="project" value="InterPro"/>
</dbReference>
<keyword evidence="1" id="KW-0539">Nucleus</keyword>
<evidence type="ECO:0000256" key="1">
    <source>
        <dbReference type="ARBA" id="ARBA00023242"/>
    </source>
</evidence>
<dbReference type="GeneID" id="63720090"/>
<dbReference type="CDD" id="cd00067">
    <property type="entry name" value="GAL4"/>
    <property type="match status" value="1"/>
</dbReference>
<dbReference type="AlphaFoldDB" id="A0A151GEG5"/>
<evidence type="ECO:0000256" key="2">
    <source>
        <dbReference type="SAM" id="MobiDB-lite"/>
    </source>
</evidence>
<evidence type="ECO:0000313" key="5">
    <source>
        <dbReference type="Proteomes" id="UP000076580"/>
    </source>
</evidence>
<dbReference type="InParanoid" id="A0A151GEG5"/>